<keyword evidence="4" id="KW-0131">Cell cycle</keyword>
<feature type="domain" description="Cyclin-like" evidence="6">
    <location>
        <begin position="99"/>
        <end position="190"/>
    </location>
</feature>
<accession>A0AAN7GGS2</accession>
<dbReference type="Pfam" id="PF00134">
    <property type="entry name" value="Cyclin_N"/>
    <property type="match status" value="1"/>
</dbReference>
<protein>
    <recommendedName>
        <fullName evidence="6">Cyclin-like domain-containing protein</fullName>
    </recommendedName>
</protein>
<dbReference type="AlphaFoldDB" id="A0AAN7GGS2"/>
<dbReference type="Gene3D" id="1.10.472.10">
    <property type="entry name" value="Cyclin-like"/>
    <property type="match status" value="2"/>
</dbReference>
<reference evidence="7 8" key="1">
    <citation type="journal article" date="2023" name="Hortic Res">
        <title>Pangenome of water caltrop reveals structural variations and asymmetric subgenome divergence after allopolyploidization.</title>
        <authorList>
            <person name="Zhang X."/>
            <person name="Chen Y."/>
            <person name="Wang L."/>
            <person name="Yuan Y."/>
            <person name="Fang M."/>
            <person name="Shi L."/>
            <person name="Lu R."/>
            <person name="Comes H.P."/>
            <person name="Ma Y."/>
            <person name="Chen Y."/>
            <person name="Huang G."/>
            <person name="Zhou Y."/>
            <person name="Zheng Z."/>
            <person name="Qiu Y."/>
        </authorList>
    </citation>
    <scope>NUCLEOTIDE SEQUENCE [LARGE SCALE GENOMIC DNA]</scope>
    <source>
        <tissue evidence="7">Roots</tissue>
    </source>
</reference>
<keyword evidence="3 5" id="KW-0195">Cyclin</keyword>
<evidence type="ECO:0000256" key="5">
    <source>
        <dbReference type="RuleBase" id="RU000383"/>
    </source>
</evidence>
<dbReference type="InterPro" id="IPR006671">
    <property type="entry name" value="Cyclin_N"/>
</dbReference>
<dbReference type="FunFam" id="1.10.472.10:FF:000034">
    <property type="entry name" value="D2/4-type cyclin"/>
    <property type="match status" value="1"/>
</dbReference>
<keyword evidence="2" id="KW-0132">Cell division</keyword>
<dbReference type="EMBL" id="JAXIOK010000021">
    <property type="protein sequence ID" value="KAK4745661.1"/>
    <property type="molecule type" value="Genomic_DNA"/>
</dbReference>
<evidence type="ECO:0000259" key="6">
    <source>
        <dbReference type="SMART" id="SM00385"/>
    </source>
</evidence>
<dbReference type="PANTHER" id="PTHR10177">
    <property type="entry name" value="CYCLINS"/>
    <property type="match status" value="1"/>
</dbReference>
<evidence type="ECO:0000256" key="3">
    <source>
        <dbReference type="ARBA" id="ARBA00023127"/>
    </source>
</evidence>
<name>A0AAN7GGS2_9MYRT</name>
<proteinExistence type="inferred from homology"/>
<keyword evidence="8" id="KW-1185">Reference proteome</keyword>
<dbReference type="InterPro" id="IPR004367">
    <property type="entry name" value="Cyclin_C-dom"/>
</dbReference>
<evidence type="ECO:0000313" key="8">
    <source>
        <dbReference type="Proteomes" id="UP001345219"/>
    </source>
</evidence>
<dbReference type="GO" id="GO:0051301">
    <property type="term" value="P:cell division"/>
    <property type="evidence" value="ECO:0007669"/>
    <property type="project" value="UniProtKB-KW"/>
</dbReference>
<sequence>MAPVSPDCVLLCGEDASSVFDDDSEWRGSVPPQQDVNPGSLYLPRRHDRLEDEWAFPVLSEDCLRELLEKERQLLPRYDYLKMLINGDVDVVARTKAIDWIHKVHSHYNFGPLCAFLAVNYLDRFISAYELPKGNTWSAQLLAVACLSLAVKMEETEVPPSLDLQSTKVAESRFVFDAKVVQRMELLVLSTLNWRMQAVSPLSFIDYFFWRITGNNIPTKALISRSIQVLLSALRGIQWLEFRPSEVAAATTVSVAAEAQLVQPHEAISALIQHVDKERVIKCMKTIHNLAVIDESANNGTGSMSWVLQSPTEVLEATCFSYISLQVDTLEMSIEEDGHIVLSRNEIFTG</sequence>
<comment type="similarity">
    <text evidence="1">Belongs to the cyclin family. Cyclin D subfamily.</text>
</comment>
<dbReference type="InterPro" id="IPR039361">
    <property type="entry name" value="Cyclin"/>
</dbReference>
<dbReference type="CDD" id="cd20543">
    <property type="entry name" value="CYCLIN_AtCycD-like_rpt1"/>
    <property type="match status" value="1"/>
</dbReference>
<evidence type="ECO:0000256" key="1">
    <source>
        <dbReference type="ARBA" id="ARBA00009065"/>
    </source>
</evidence>
<evidence type="ECO:0000256" key="2">
    <source>
        <dbReference type="ARBA" id="ARBA00022618"/>
    </source>
</evidence>
<dbReference type="SMART" id="SM00385">
    <property type="entry name" value="CYCLIN"/>
    <property type="match status" value="1"/>
</dbReference>
<evidence type="ECO:0000313" key="7">
    <source>
        <dbReference type="EMBL" id="KAK4745661.1"/>
    </source>
</evidence>
<dbReference type="Proteomes" id="UP001345219">
    <property type="component" value="Chromosome 10"/>
</dbReference>
<comment type="caution">
    <text evidence="7">The sequence shown here is derived from an EMBL/GenBank/DDBJ whole genome shotgun (WGS) entry which is preliminary data.</text>
</comment>
<dbReference type="SUPFAM" id="SSF47954">
    <property type="entry name" value="Cyclin-like"/>
    <property type="match status" value="1"/>
</dbReference>
<dbReference type="InterPro" id="IPR036915">
    <property type="entry name" value="Cyclin-like_sf"/>
</dbReference>
<gene>
    <name evidence="7" type="ORF">SAY87_011973</name>
</gene>
<dbReference type="Pfam" id="PF02984">
    <property type="entry name" value="Cyclin_C"/>
    <property type="match status" value="1"/>
</dbReference>
<dbReference type="PROSITE" id="PS00292">
    <property type="entry name" value="CYCLINS"/>
    <property type="match status" value="1"/>
</dbReference>
<dbReference type="FunFam" id="1.10.472.10:FF:000040">
    <property type="entry name" value="D6-type cyclin"/>
    <property type="match status" value="1"/>
</dbReference>
<dbReference type="InterPro" id="IPR048258">
    <property type="entry name" value="Cyclins_cyclin-box"/>
</dbReference>
<dbReference type="InterPro" id="IPR013763">
    <property type="entry name" value="Cyclin-like_dom"/>
</dbReference>
<evidence type="ECO:0000256" key="4">
    <source>
        <dbReference type="ARBA" id="ARBA00023306"/>
    </source>
</evidence>
<organism evidence="7 8">
    <name type="scientific">Trapa incisa</name>
    <dbReference type="NCBI Taxonomy" id="236973"/>
    <lineage>
        <taxon>Eukaryota</taxon>
        <taxon>Viridiplantae</taxon>
        <taxon>Streptophyta</taxon>
        <taxon>Embryophyta</taxon>
        <taxon>Tracheophyta</taxon>
        <taxon>Spermatophyta</taxon>
        <taxon>Magnoliopsida</taxon>
        <taxon>eudicotyledons</taxon>
        <taxon>Gunneridae</taxon>
        <taxon>Pentapetalae</taxon>
        <taxon>rosids</taxon>
        <taxon>malvids</taxon>
        <taxon>Myrtales</taxon>
        <taxon>Lythraceae</taxon>
        <taxon>Trapa</taxon>
    </lineage>
</organism>